<sequence>MAQSTTPRKTCVLGNVCIICGFSFVVLHKTSDGKEEEHKYFDNKLRLNQERLQNIKKVTEHDLCYEMENSNLGVCRKCYRAVESVIKSEEKNKLTKQSLRNNLEMVYKTQILNLPSPRRKVISKRMLRSPDVSIRPSKALASATYVSPVKILPFKDLSNLAVYPNPSYQEPMQTEKNCLAASLHEEQKYGMPTLSDSGDKTSKRSLDFSHSSSPLDGSVEVN</sequence>
<organism evidence="2 3">
    <name type="scientific">Crassostrea virginica</name>
    <name type="common">Eastern oyster</name>
    <dbReference type="NCBI Taxonomy" id="6565"/>
    <lineage>
        <taxon>Eukaryota</taxon>
        <taxon>Metazoa</taxon>
        <taxon>Spiralia</taxon>
        <taxon>Lophotrochozoa</taxon>
        <taxon>Mollusca</taxon>
        <taxon>Bivalvia</taxon>
        <taxon>Autobranchia</taxon>
        <taxon>Pteriomorphia</taxon>
        <taxon>Ostreida</taxon>
        <taxon>Ostreoidea</taxon>
        <taxon>Ostreidae</taxon>
        <taxon>Crassostrea</taxon>
    </lineage>
</organism>
<protein>
    <submittedName>
        <fullName evidence="3">Uncharacterized protein LOC111113079</fullName>
    </submittedName>
</protein>
<dbReference type="GeneID" id="111113079"/>
<proteinExistence type="predicted"/>
<name>A0A8B8BTT6_CRAVI</name>
<feature type="compositionally biased region" description="Basic and acidic residues" evidence="1">
    <location>
        <begin position="197"/>
        <end position="207"/>
    </location>
</feature>
<evidence type="ECO:0000313" key="2">
    <source>
        <dbReference type="Proteomes" id="UP000694844"/>
    </source>
</evidence>
<dbReference type="OrthoDB" id="5963255at2759"/>
<dbReference type="AlphaFoldDB" id="A0A8B8BTT6"/>
<dbReference type="KEGG" id="cvn:111113079"/>
<dbReference type="RefSeq" id="XP_022306758.1">
    <property type="nucleotide sequence ID" value="XM_022451050.1"/>
</dbReference>
<evidence type="ECO:0000256" key="1">
    <source>
        <dbReference type="SAM" id="MobiDB-lite"/>
    </source>
</evidence>
<feature type="compositionally biased region" description="Polar residues" evidence="1">
    <location>
        <begin position="208"/>
        <end position="222"/>
    </location>
</feature>
<dbReference type="Proteomes" id="UP000694844">
    <property type="component" value="Chromosome 9"/>
</dbReference>
<gene>
    <name evidence="3" type="primary">LOC111113079</name>
</gene>
<accession>A0A8B8BTT6</accession>
<feature type="region of interest" description="Disordered" evidence="1">
    <location>
        <begin position="189"/>
        <end position="222"/>
    </location>
</feature>
<keyword evidence="2" id="KW-1185">Reference proteome</keyword>
<evidence type="ECO:0000313" key="3">
    <source>
        <dbReference type="RefSeq" id="XP_022306758.1"/>
    </source>
</evidence>
<reference evidence="3" key="1">
    <citation type="submission" date="2025-08" db="UniProtKB">
        <authorList>
            <consortium name="RefSeq"/>
        </authorList>
    </citation>
    <scope>IDENTIFICATION</scope>
    <source>
        <tissue evidence="3">Whole sample</tissue>
    </source>
</reference>